<organism evidence="2 3">
    <name type="scientific">Pseudonocardia petroleophila</name>
    <dbReference type="NCBI Taxonomy" id="37331"/>
    <lineage>
        <taxon>Bacteria</taxon>
        <taxon>Bacillati</taxon>
        <taxon>Actinomycetota</taxon>
        <taxon>Actinomycetes</taxon>
        <taxon>Pseudonocardiales</taxon>
        <taxon>Pseudonocardiaceae</taxon>
        <taxon>Pseudonocardia</taxon>
    </lineage>
</organism>
<gene>
    <name evidence="2" type="ORF">H6H00_03760</name>
</gene>
<name>A0A7G7MK32_9PSEU</name>
<accession>A0A7G7MK32</accession>
<feature type="region of interest" description="Disordered" evidence="1">
    <location>
        <begin position="130"/>
        <end position="167"/>
    </location>
</feature>
<feature type="compositionally biased region" description="Basic and acidic residues" evidence="1">
    <location>
        <begin position="156"/>
        <end position="167"/>
    </location>
</feature>
<dbReference type="AlphaFoldDB" id="A0A7G7MK32"/>
<dbReference type="RefSeq" id="WP_185719971.1">
    <property type="nucleotide sequence ID" value="NZ_BAAAWI010000001.1"/>
</dbReference>
<evidence type="ECO:0000313" key="2">
    <source>
        <dbReference type="EMBL" id="QNG53143.1"/>
    </source>
</evidence>
<reference evidence="2 3" key="1">
    <citation type="submission" date="2020-08" db="EMBL/GenBank/DDBJ databases">
        <authorList>
            <person name="Mo P."/>
        </authorList>
    </citation>
    <scope>NUCLEOTIDE SEQUENCE [LARGE SCALE GENOMIC DNA]</scope>
    <source>
        <strain evidence="2 3">CGMCC 4.1532</strain>
    </source>
</reference>
<keyword evidence="3" id="KW-1185">Reference proteome</keyword>
<protein>
    <submittedName>
        <fullName evidence="2">Uncharacterized protein</fullName>
    </submittedName>
</protein>
<dbReference type="KEGG" id="ppel:H6H00_03760"/>
<dbReference type="EMBL" id="CP060131">
    <property type="protein sequence ID" value="QNG53143.1"/>
    <property type="molecule type" value="Genomic_DNA"/>
</dbReference>
<evidence type="ECO:0000256" key="1">
    <source>
        <dbReference type="SAM" id="MobiDB-lite"/>
    </source>
</evidence>
<proteinExistence type="predicted"/>
<evidence type="ECO:0000313" key="3">
    <source>
        <dbReference type="Proteomes" id="UP000515728"/>
    </source>
</evidence>
<dbReference type="Proteomes" id="UP000515728">
    <property type="component" value="Chromosome"/>
</dbReference>
<sequence>MTGPTAPADVPVTLSALIRSRMVEHGWSYTDLENRSGHALTRGRWQQLGSGTPQKRFPDPASLSVIATVLDVDVTTVVLAAARAVGLDVRTQGSALAALLPEGTERLPDVMRDAILTLIRAAVADVAQDGPAAAARRPDAVVDWPKSAAPSRRRHDGPTDERRADSR</sequence>